<name>A0ABD1YLG9_9MARC</name>
<keyword evidence="1" id="KW-0175">Coiled coil</keyword>
<evidence type="ECO:0000256" key="2">
    <source>
        <dbReference type="SAM" id="MobiDB-lite"/>
    </source>
</evidence>
<keyword evidence="4" id="KW-1185">Reference proteome</keyword>
<feature type="compositionally biased region" description="Basic and acidic residues" evidence="2">
    <location>
        <begin position="72"/>
        <end position="95"/>
    </location>
</feature>
<feature type="compositionally biased region" description="Basic and acidic residues" evidence="2">
    <location>
        <begin position="22"/>
        <end position="31"/>
    </location>
</feature>
<feature type="region of interest" description="Disordered" evidence="2">
    <location>
        <begin position="72"/>
        <end position="105"/>
    </location>
</feature>
<proteinExistence type="predicted"/>
<reference evidence="3 4" key="1">
    <citation type="submission" date="2024-09" db="EMBL/GenBank/DDBJ databases">
        <title>Chromosome-scale assembly of Riccia fluitans.</title>
        <authorList>
            <person name="Paukszto L."/>
            <person name="Sawicki J."/>
            <person name="Karawczyk K."/>
            <person name="Piernik-Szablinska J."/>
            <person name="Szczecinska M."/>
            <person name="Mazdziarz M."/>
        </authorList>
    </citation>
    <scope>NUCLEOTIDE SEQUENCE [LARGE SCALE GENOMIC DNA]</scope>
    <source>
        <strain evidence="3">Rf_01</strain>
        <tissue evidence="3">Aerial parts of the thallus</tissue>
    </source>
</reference>
<gene>
    <name evidence="3" type="ORF">R1flu_016147</name>
</gene>
<organism evidence="3 4">
    <name type="scientific">Riccia fluitans</name>
    <dbReference type="NCBI Taxonomy" id="41844"/>
    <lineage>
        <taxon>Eukaryota</taxon>
        <taxon>Viridiplantae</taxon>
        <taxon>Streptophyta</taxon>
        <taxon>Embryophyta</taxon>
        <taxon>Marchantiophyta</taxon>
        <taxon>Marchantiopsida</taxon>
        <taxon>Marchantiidae</taxon>
        <taxon>Marchantiales</taxon>
        <taxon>Ricciaceae</taxon>
        <taxon>Riccia</taxon>
    </lineage>
</organism>
<dbReference type="Proteomes" id="UP001605036">
    <property type="component" value="Unassembled WGS sequence"/>
</dbReference>
<evidence type="ECO:0000313" key="3">
    <source>
        <dbReference type="EMBL" id="KAL2631461.1"/>
    </source>
</evidence>
<evidence type="ECO:0000313" key="4">
    <source>
        <dbReference type="Proteomes" id="UP001605036"/>
    </source>
</evidence>
<comment type="caution">
    <text evidence="3">The sequence shown here is derived from an EMBL/GenBank/DDBJ whole genome shotgun (WGS) entry which is preliminary data.</text>
</comment>
<accession>A0ABD1YLG9</accession>
<sequence length="237" mass="27317">MEVISSPEREVQELSRSSLEQPPRKEPRVERPQPQTEGRQEDTQLPGFEPSDDELLIGTLCRDIPRLRQENQRREPLVIRNKGREEPTRRQEPQHMRGQTPGALTPASVIPTDIGAPQPTPIERTLLDRLAEIRRPEAMSRTIEEDQAVWEVANGGQAERNLANQKYKLSVSSHPTLAELMDTMDHQVHYAKNDITLAWEARDKALVEARRLKEDLQQVVENHQKIMELRSVELREL</sequence>
<protein>
    <submittedName>
        <fullName evidence="3">Uncharacterized protein</fullName>
    </submittedName>
</protein>
<feature type="region of interest" description="Disordered" evidence="2">
    <location>
        <begin position="1"/>
        <end position="56"/>
    </location>
</feature>
<dbReference type="AlphaFoldDB" id="A0ABD1YLG9"/>
<evidence type="ECO:0000256" key="1">
    <source>
        <dbReference type="SAM" id="Coils"/>
    </source>
</evidence>
<dbReference type="EMBL" id="JBHFFA010000004">
    <property type="protein sequence ID" value="KAL2631461.1"/>
    <property type="molecule type" value="Genomic_DNA"/>
</dbReference>
<feature type="coiled-coil region" evidence="1">
    <location>
        <begin position="202"/>
        <end position="229"/>
    </location>
</feature>